<dbReference type="GO" id="GO:0051536">
    <property type="term" value="F:iron-sulfur cluster binding"/>
    <property type="evidence" value="ECO:0007669"/>
    <property type="project" value="InterPro"/>
</dbReference>
<dbReference type="Pfam" id="PF14691">
    <property type="entry name" value="Fer4_20"/>
    <property type="match status" value="1"/>
</dbReference>
<dbReference type="InterPro" id="IPR011701">
    <property type="entry name" value="MFS"/>
</dbReference>
<organism evidence="9 10">
    <name type="scientific">Lagenidium giganteum</name>
    <dbReference type="NCBI Taxonomy" id="4803"/>
    <lineage>
        <taxon>Eukaryota</taxon>
        <taxon>Sar</taxon>
        <taxon>Stramenopiles</taxon>
        <taxon>Oomycota</taxon>
        <taxon>Peronosporomycetes</taxon>
        <taxon>Pythiales</taxon>
        <taxon>Pythiaceae</taxon>
    </lineage>
</organism>
<protein>
    <recommendedName>
        <fullName evidence="8">Major facilitator superfamily (MFS) profile domain-containing protein</fullName>
    </recommendedName>
</protein>
<keyword evidence="10" id="KW-1185">Reference proteome</keyword>
<feature type="transmembrane region" description="Helical" evidence="7">
    <location>
        <begin position="356"/>
        <end position="375"/>
    </location>
</feature>
<evidence type="ECO:0000259" key="8">
    <source>
        <dbReference type="PROSITE" id="PS50850"/>
    </source>
</evidence>
<dbReference type="InterPro" id="IPR051394">
    <property type="entry name" value="Glutamate_Synthase"/>
</dbReference>
<feature type="region of interest" description="Disordered" evidence="6">
    <location>
        <begin position="506"/>
        <end position="527"/>
    </location>
</feature>
<evidence type="ECO:0000313" key="9">
    <source>
        <dbReference type="EMBL" id="DAZ94522.1"/>
    </source>
</evidence>
<dbReference type="PRINTS" id="PR00419">
    <property type="entry name" value="ADXRDTASE"/>
</dbReference>
<reference evidence="9" key="2">
    <citation type="journal article" date="2023" name="Microbiol Resour">
        <title>Decontamination and Annotation of the Draft Genome Sequence of the Oomycete Lagenidium giganteum ARSEF 373.</title>
        <authorList>
            <person name="Morgan W.R."/>
            <person name="Tartar A."/>
        </authorList>
    </citation>
    <scope>NUCLEOTIDE SEQUENCE</scope>
    <source>
        <strain evidence="9">ARSEF 373</strain>
    </source>
</reference>
<dbReference type="PANTHER" id="PTHR43100:SF1">
    <property type="entry name" value="GLUTAMATE SYNTHASE [NADPH] SMALL CHAIN"/>
    <property type="match status" value="1"/>
</dbReference>
<dbReference type="InterPro" id="IPR009051">
    <property type="entry name" value="Helical_ferredxn"/>
</dbReference>
<dbReference type="InterPro" id="IPR036188">
    <property type="entry name" value="FAD/NAD-bd_sf"/>
</dbReference>
<keyword evidence="7" id="KW-0472">Membrane</keyword>
<sequence>MSSLPLSLGQAQPSDHRPTSSTAMQFQWLNRFNHNVQVTYVFTFFFWAARSILFQQVISGYVFVLTNSNKPVGIVKGIQGISQLVFSFPAGYFADKTRRDTILKISGSLGVAGALLTAYAIQVTSINMLYVCFAIWGLFSAFQSPAMEALFADSIPHGKRSFPFMIKYNISNLAMIMGPLTSVLLFMYYGDAWQIAELRSVLFFGTILIAAASALLFQFNDDLALENEFDDLSNVEQQRRNSMTDEPLRTPTESNNEMMLETAYSDVDDDDCAPKAKSAANEQTPLLIQVQTISPTKKEESLAQPPLQHNARFLCFTSAHVPWLVFASDFIISNGAGMTINFFPLFFKEEYNLSPIQVSALFICQPVLIMVLSYYSQRLSKFVGRMPIIVVTRLLSVVCLLSMSYAQPLALQIVLFLMRGGMMRCSQPLRRSILMDHVPKELRARWNALEGLSVFSWSGSAVIGGYLIDAYDYRTCFFITSFVYIFGMAIELFLLPLTKHAVENASATTTTKKSEDADPELPKRDGSKGKIVSERAFIEFKREADAYRPALERVHDWNEINQDGRDPLERKVQAARCMDCGTPFCQTYTGCPVNNLIPEWNELVYRDEWREASDRLHKTNNFPEFTGRVCPAPCESACVAGLVDDPITIKNNEYAIVDRAWEEGWITPRHPRRLGLRVAIIGSGPAGLAAADQLNQKGYDVTVYEREDRIGGLLMYGIPNMKLDKKTVNRRVDLLKDEGIVFETNADVGVNVSIEQLRRDNDAVVLCVGSTVPRDVSAPGRELKGIHFAMEFLTKNQKRLLLTVDGKLQSGWDRQFITAEGKDVVVIGGGDTGTDCIATSMRQRCKSVINLEWNPQPPPTRAPNNPWPEYPRIYGVDYGHGEVRAVFDQDPRQYSKFTKEFKGNEKGELTHIITQLSARDPETGIISPIEGTEEEIPCDLALLAMGFSNPEQLLAQKLNLEVDQRNNIRAVHGDYKTSLEGVFAAGDCRRGQSLVVWAINEGRGVADAVEKFFLEEGYQPEVSQNQRYG</sequence>
<feature type="transmembrane region" description="Helical" evidence="7">
    <location>
        <begin position="201"/>
        <end position="219"/>
    </location>
</feature>
<evidence type="ECO:0000256" key="2">
    <source>
        <dbReference type="ARBA" id="ARBA00022605"/>
    </source>
</evidence>
<dbReference type="Gene3D" id="1.10.1060.10">
    <property type="entry name" value="Alpha-helical ferredoxin"/>
    <property type="match status" value="1"/>
</dbReference>
<dbReference type="InterPro" id="IPR028261">
    <property type="entry name" value="DPD_II"/>
</dbReference>
<comment type="subcellular location">
    <subcellularLocation>
        <location evidence="1">Membrane</location>
        <topology evidence="1">Multi-pass membrane protein</topology>
    </subcellularLocation>
</comment>
<dbReference type="Pfam" id="PF07690">
    <property type="entry name" value="MFS_1"/>
    <property type="match status" value="2"/>
</dbReference>
<evidence type="ECO:0000256" key="3">
    <source>
        <dbReference type="ARBA" id="ARBA00023002"/>
    </source>
</evidence>
<feature type="transmembrane region" description="Helical" evidence="7">
    <location>
        <begin position="102"/>
        <end position="122"/>
    </location>
</feature>
<keyword evidence="4" id="KW-0314">Glutamate biosynthesis</keyword>
<reference evidence="9" key="1">
    <citation type="submission" date="2022-11" db="EMBL/GenBank/DDBJ databases">
        <authorList>
            <person name="Morgan W.R."/>
            <person name="Tartar A."/>
        </authorList>
    </citation>
    <scope>NUCLEOTIDE SEQUENCE</scope>
    <source>
        <strain evidence="9">ARSEF 373</strain>
    </source>
</reference>
<feature type="transmembrane region" description="Helical" evidence="7">
    <location>
        <begin position="477"/>
        <end position="497"/>
    </location>
</feature>
<feature type="transmembrane region" description="Helical" evidence="7">
    <location>
        <begin position="321"/>
        <end position="344"/>
    </location>
</feature>
<dbReference type="GO" id="GO:0006537">
    <property type="term" value="P:glutamate biosynthetic process"/>
    <property type="evidence" value="ECO:0007669"/>
    <property type="project" value="UniProtKB-KW"/>
</dbReference>
<dbReference type="AlphaFoldDB" id="A0AAV2YHP6"/>
<keyword evidence="2" id="KW-0028">Amino-acid biosynthesis</keyword>
<comment type="pathway">
    <text evidence="5">Amino-acid biosynthesis.</text>
</comment>
<dbReference type="Pfam" id="PF07992">
    <property type="entry name" value="Pyr_redox_2"/>
    <property type="match status" value="1"/>
</dbReference>
<feature type="compositionally biased region" description="Basic and acidic residues" evidence="6">
    <location>
        <begin position="512"/>
        <end position="527"/>
    </location>
</feature>
<evidence type="ECO:0000256" key="6">
    <source>
        <dbReference type="SAM" id="MobiDB-lite"/>
    </source>
</evidence>
<dbReference type="NCBIfam" id="TIGR01317">
    <property type="entry name" value="GOGAT_sm_gam"/>
    <property type="match status" value="1"/>
</dbReference>
<feature type="transmembrane region" description="Helical" evidence="7">
    <location>
        <begin position="447"/>
        <end position="471"/>
    </location>
</feature>
<proteinExistence type="predicted"/>
<dbReference type="GO" id="GO:0022857">
    <property type="term" value="F:transmembrane transporter activity"/>
    <property type="evidence" value="ECO:0007669"/>
    <property type="project" value="InterPro"/>
</dbReference>
<dbReference type="InterPro" id="IPR036259">
    <property type="entry name" value="MFS_trans_sf"/>
</dbReference>
<accession>A0AAV2YHP6</accession>
<comment type="caution">
    <text evidence="9">The sequence shown here is derived from an EMBL/GenBank/DDBJ whole genome shotgun (WGS) entry which is preliminary data.</text>
</comment>
<evidence type="ECO:0000256" key="5">
    <source>
        <dbReference type="ARBA" id="ARBA00029440"/>
    </source>
</evidence>
<keyword evidence="3" id="KW-0560">Oxidoreductase</keyword>
<feature type="transmembrane region" description="Helical" evidence="7">
    <location>
        <begin position="172"/>
        <end position="189"/>
    </location>
</feature>
<dbReference type="SUPFAM" id="SSF103473">
    <property type="entry name" value="MFS general substrate transporter"/>
    <property type="match status" value="1"/>
</dbReference>
<evidence type="ECO:0000256" key="1">
    <source>
        <dbReference type="ARBA" id="ARBA00004141"/>
    </source>
</evidence>
<keyword evidence="7" id="KW-0812">Transmembrane</keyword>
<name>A0AAV2YHP6_9STRA</name>
<dbReference type="SUPFAM" id="SSF51971">
    <property type="entry name" value="Nucleotide-binding domain"/>
    <property type="match status" value="1"/>
</dbReference>
<gene>
    <name evidence="9" type="ORF">N0F65_001538</name>
</gene>
<keyword evidence="7" id="KW-1133">Transmembrane helix</keyword>
<dbReference type="InterPro" id="IPR020846">
    <property type="entry name" value="MFS_dom"/>
</dbReference>
<dbReference type="SUPFAM" id="SSF46548">
    <property type="entry name" value="alpha-helical ferredoxin"/>
    <property type="match status" value="1"/>
</dbReference>
<dbReference type="Gene3D" id="3.50.50.60">
    <property type="entry name" value="FAD/NAD(P)-binding domain"/>
    <property type="match status" value="2"/>
</dbReference>
<evidence type="ECO:0000256" key="4">
    <source>
        <dbReference type="ARBA" id="ARBA00023164"/>
    </source>
</evidence>
<feature type="domain" description="Major facilitator superfamily (MFS) profile" evidence="8">
    <location>
        <begin position="35"/>
        <end position="499"/>
    </location>
</feature>
<dbReference type="InterPro" id="IPR006005">
    <property type="entry name" value="Glut_synth_ssu1"/>
</dbReference>
<dbReference type="Gene3D" id="1.20.1250.20">
    <property type="entry name" value="MFS general substrate transporter like domains"/>
    <property type="match status" value="2"/>
</dbReference>
<dbReference type="GO" id="GO:0016020">
    <property type="term" value="C:membrane"/>
    <property type="evidence" value="ECO:0007669"/>
    <property type="project" value="UniProtKB-SubCell"/>
</dbReference>
<dbReference type="PROSITE" id="PS50850">
    <property type="entry name" value="MFS"/>
    <property type="match status" value="1"/>
</dbReference>
<evidence type="ECO:0000256" key="7">
    <source>
        <dbReference type="SAM" id="Phobius"/>
    </source>
</evidence>
<feature type="transmembrane region" description="Helical" evidence="7">
    <location>
        <begin position="38"/>
        <end position="64"/>
    </location>
</feature>
<dbReference type="EMBL" id="DAKRPA010000246">
    <property type="protein sequence ID" value="DAZ94522.1"/>
    <property type="molecule type" value="Genomic_DNA"/>
</dbReference>
<dbReference type="PANTHER" id="PTHR43100">
    <property type="entry name" value="GLUTAMATE SYNTHASE [NADPH] SMALL CHAIN"/>
    <property type="match status" value="1"/>
</dbReference>
<dbReference type="InterPro" id="IPR023753">
    <property type="entry name" value="FAD/NAD-binding_dom"/>
</dbReference>
<evidence type="ECO:0000313" key="10">
    <source>
        <dbReference type="Proteomes" id="UP001146120"/>
    </source>
</evidence>
<dbReference type="GO" id="GO:0016639">
    <property type="term" value="F:oxidoreductase activity, acting on the CH-NH2 group of donors, NAD or NADP as acceptor"/>
    <property type="evidence" value="ECO:0007669"/>
    <property type="project" value="InterPro"/>
</dbReference>
<dbReference type="Proteomes" id="UP001146120">
    <property type="component" value="Unassembled WGS sequence"/>
</dbReference>